<protein>
    <recommendedName>
        <fullName evidence="5 6">Small ribosomal subunit protein bS20</fullName>
    </recommendedName>
</protein>
<comment type="function">
    <text evidence="6">Binds directly to 16S ribosomal RNA.</text>
</comment>
<dbReference type="GO" id="GO:1990904">
    <property type="term" value="C:ribonucleoprotein complex"/>
    <property type="evidence" value="ECO:0007669"/>
    <property type="project" value="UniProtKB-KW"/>
</dbReference>
<dbReference type="SUPFAM" id="SSF46992">
    <property type="entry name" value="Ribosomal protein S20"/>
    <property type="match status" value="1"/>
</dbReference>
<reference evidence="8 9" key="1">
    <citation type="journal article" date="2016" name="Nat. Commun.">
        <title>Thousands of microbial genomes shed light on interconnected biogeochemical processes in an aquifer system.</title>
        <authorList>
            <person name="Anantharaman K."/>
            <person name="Brown C.T."/>
            <person name="Hug L.A."/>
            <person name="Sharon I."/>
            <person name="Castelle C.J."/>
            <person name="Probst A.J."/>
            <person name="Thomas B.C."/>
            <person name="Singh A."/>
            <person name="Wilkins M.J."/>
            <person name="Karaoz U."/>
            <person name="Brodie E.L."/>
            <person name="Williams K.H."/>
            <person name="Hubbard S.S."/>
            <person name="Banfield J.F."/>
        </authorList>
    </citation>
    <scope>NUCLEOTIDE SEQUENCE [LARGE SCALE GENOMIC DNA]</scope>
</reference>
<dbReference type="InterPro" id="IPR036510">
    <property type="entry name" value="Ribosomal_bS20_sf"/>
</dbReference>
<evidence type="ECO:0000256" key="2">
    <source>
        <dbReference type="ARBA" id="ARBA00022884"/>
    </source>
</evidence>
<feature type="region of interest" description="Disordered" evidence="7">
    <location>
        <begin position="1"/>
        <end position="23"/>
    </location>
</feature>
<sequence length="89" mass="10059">MPITQSAKKALRQSKRKKTMNDRRKRLYKNAVNEFKKAVAAKEFDKAKSLLPQVYKRLDKAAKSHSIAGNKASRLKSRLSISLAKTSAK</sequence>
<organism evidence="8 9">
    <name type="scientific">Candidatus Yanofskybacteria bacterium RIFCSPLOWO2_01_FULL_49_25</name>
    <dbReference type="NCBI Taxonomy" id="1802701"/>
    <lineage>
        <taxon>Bacteria</taxon>
        <taxon>Candidatus Yanofskyibacteriota</taxon>
    </lineage>
</organism>
<evidence type="ECO:0000256" key="6">
    <source>
        <dbReference type="HAMAP-Rule" id="MF_00500"/>
    </source>
</evidence>
<dbReference type="EMBL" id="MGKP01000017">
    <property type="protein sequence ID" value="OGN28432.1"/>
    <property type="molecule type" value="Genomic_DNA"/>
</dbReference>
<keyword evidence="2 6" id="KW-0694">RNA-binding</keyword>
<dbReference type="AlphaFoldDB" id="A0A1F8GSM8"/>
<evidence type="ECO:0000256" key="5">
    <source>
        <dbReference type="ARBA" id="ARBA00035136"/>
    </source>
</evidence>
<evidence type="ECO:0000256" key="3">
    <source>
        <dbReference type="ARBA" id="ARBA00022980"/>
    </source>
</evidence>
<feature type="compositionally biased region" description="Basic residues" evidence="7">
    <location>
        <begin position="9"/>
        <end position="23"/>
    </location>
</feature>
<dbReference type="NCBIfam" id="TIGR00029">
    <property type="entry name" value="S20"/>
    <property type="match status" value="1"/>
</dbReference>
<keyword evidence="4 6" id="KW-0687">Ribonucleoprotein</keyword>
<name>A0A1F8GSM8_9BACT</name>
<dbReference type="GO" id="GO:0005840">
    <property type="term" value="C:ribosome"/>
    <property type="evidence" value="ECO:0007669"/>
    <property type="project" value="UniProtKB-KW"/>
</dbReference>
<evidence type="ECO:0000256" key="1">
    <source>
        <dbReference type="ARBA" id="ARBA00022730"/>
    </source>
</evidence>
<dbReference type="InterPro" id="IPR002583">
    <property type="entry name" value="Ribosomal_bS20"/>
</dbReference>
<comment type="similarity">
    <text evidence="6">Belongs to the bacterial ribosomal protein bS20 family.</text>
</comment>
<evidence type="ECO:0000256" key="4">
    <source>
        <dbReference type="ARBA" id="ARBA00023274"/>
    </source>
</evidence>
<dbReference type="STRING" id="1802701.A3A33_03005"/>
<dbReference type="Proteomes" id="UP000179047">
    <property type="component" value="Unassembled WGS sequence"/>
</dbReference>
<dbReference type="GO" id="GO:0019843">
    <property type="term" value="F:rRNA binding"/>
    <property type="evidence" value="ECO:0007669"/>
    <property type="project" value="UniProtKB-UniRule"/>
</dbReference>
<dbReference type="Pfam" id="PF01649">
    <property type="entry name" value="Ribosomal_S20p"/>
    <property type="match status" value="1"/>
</dbReference>
<accession>A0A1F8GSM8</accession>
<keyword evidence="1 6" id="KW-0699">rRNA-binding</keyword>
<evidence type="ECO:0000313" key="9">
    <source>
        <dbReference type="Proteomes" id="UP000179047"/>
    </source>
</evidence>
<dbReference type="GO" id="GO:0006412">
    <property type="term" value="P:translation"/>
    <property type="evidence" value="ECO:0007669"/>
    <property type="project" value="UniProtKB-UniRule"/>
</dbReference>
<comment type="caution">
    <text evidence="8">The sequence shown here is derived from an EMBL/GenBank/DDBJ whole genome shotgun (WGS) entry which is preliminary data.</text>
</comment>
<dbReference type="GO" id="GO:0003735">
    <property type="term" value="F:structural constituent of ribosome"/>
    <property type="evidence" value="ECO:0007669"/>
    <property type="project" value="InterPro"/>
</dbReference>
<proteinExistence type="inferred from homology"/>
<dbReference type="HAMAP" id="MF_00500">
    <property type="entry name" value="Ribosomal_bS20"/>
    <property type="match status" value="1"/>
</dbReference>
<keyword evidence="3 6" id="KW-0689">Ribosomal protein</keyword>
<gene>
    <name evidence="6" type="primary">rpsT</name>
    <name evidence="8" type="ORF">A3A33_03005</name>
</gene>
<evidence type="ECO:0000256" key="7">
    <source>
        <dbReference type="SAM" id="MobiDB-lite"/>
    </source>
</evidence>
<evidence type="ECO:0000313" key="8">
    <source>
        <dbReference type="EMBL" id="OGN28432.1"/>
    </source>
</evidence>
<dbReference type="Gene3D" id="1.20.58.110">
    <property type="entry name" value="Ribosomal protein S20"/>
    <property type="match status" value="1"/>
</dbReference>